<dbReference type="Pfam" id="PF17855">
    <property type="entry name" value="MCM_lid"/>
    <property type="match status" value="1"/>
</dbReference>
<evidence type="ECO:0000256" key="1">
    <source>
        <dbReference type="ARBA" id="ARBA00022741"/>
    </source>
</evidence>
<dbReference type="SMART" id="SM00350">
    <property type="entry name" value="MCM"/>
    <property type="match status" value="1"/>
</dbReference>
<dbReference type="GO" id="GO:0043596">
    <property type="term" value="C:nuclear replication fork"/>
    <property type="evidence" value="ECO:0007669"/>
    <property type="project" value="UniProtKB-ARBA"/>
</dbReference>
<keyword evidence="3 5" id="KW-0238">DNA-binding</keyword>
<dbReference type="GO" id="GO:0006271">
    <property type="term" value="P:DNA strand elongation involved in DNA replication"/>
    <property type="evidence" value="ECO:0007669"/>
    <property type="project" value="TreeGrafter"/>
</dbReference>
<evidence type="ECO:0000259" key="7">
    <source>
        <dbReference type="PROSITE" id="PS50051"/>
    </source>
</evidence>
<dbReference type="InterPro" id="IPR001208">
    <property type="entry name" value="MCM_dom"/>
</dbReference>
<dbReference type="GO" id="GO:0005524">
    <property type="term" value="F:ATP binding"/>
    <property type="evidence" value="ECO:0007669"/>
    <property type="project" value="UniProtKB-KW"/>
</dbReference>
<dbReference type="InterPro" id="IPR041562">
    <property type="entry name" value="MCM_lid"/>
</dbReference>
<gene>
    <name evidence="6" type="primary">MCM7</name>
    <name evidence="8" type="ORF">VICG_00873</name>
</gene>
<reference evidence="9" key="1">
    <citation type="submission" date="2011-05" db="EMBL/GenBank/DDBJ databases">
        <title>The genome sequence of Vittaforma corneae strain ATCC 50505.</title>
        <authorList>
            <consortium name="The Broad Institute Genome Sequencing Platform"/>
            <person name="Cuomo C."/>
            <person name="Didier E."/>
            <person name="Bowers L."/>
            <person name="Young S.K."/>
            <person name="Zeng Q."/>
            <person name="Gargeya S."/>
            <person name="Fitzgerald M."/>
            <person name="Haas B."/>
            <person name="Abouelleil A."/>
            <person name="Alvarado L."/>
            <person name="Arachchi H.M."/>
            <person name="Berlin A."/>
            <person name="Chapman S.B."/>
            <person name="Gearin G."/>
            <person name="Goldberg J."/>
            <person name="Griggs A."/>
            <person name="Gujja S."/>
            <person name="Hansen M."/>
            <person name="Heiman D."/>
            <person name="Howarth C."/>
            <person name="Larimer J."/>
            <person name="Lui A."/>
            <person name="MacDonald P.J.P."/>
            <person name="McCowen C."/>
            <person name="Montmayeur A."/>
            <person name="Murphy C."/>
            <person name="Neiman D."/>
            <person name="Pearson M."/>
            <person name="Priest M."/>
            <person name="Roberts A."/>
            <person name="Saif S."/>
            <person name="Shea T."/>
            <person name="Sisk P."/>
            <person name="Stolte C."/>
            <person name="Sykes S."/>
            <person name="Wortman J."/>
            <person name="Nusbaum C."/>
            <person name="Birren B."/>
        </authorList>
    </citation>
    <scope>NUCLEOTIDE SEQUENCE [LARGE SCALE GENOMIC DNA]</scope>
    <source>
        <strain evidence="9">ATCC 50505</strain>
    </source>
</reference>
<dbReference type="OMA" id="ISIHRAH"/>
<dbReference type="PROSITE" id="PS00847">
    <property type="entry name" value="MCM_1"/>
    <property type="match status" value="1"/>
</dbReference>
<dbReference type="InParanoid" id="L2GMF5"/>
<evidence type="ECO:0000256" key="4">
    <source>
        <dbReference type="ARBA" id="ARBA00023306"/>
    </source>
</evidence>
<dbReference type="GO" id="GO:0000727">
    <property type="term" value="P:double-strand break repair via break-induced replication"/>
    <property type="evidence" value="ECO:0007669"/>
    <property type="project" value="TreeGrafter"/>
</dbReference>
<dbReference type="GO" id="GO:0042555">
    <property type="term" value="C:MCM complex"/>
    <property type="evidence" value="ECO:0007669"/>
    <property type="project" value="InterPro"/>
</dbReference>
<dbReference type="InterPro" id="IPR008050">
    <property type="entry name" value="MCM7"/>
</dbReference>
<protein>
    <recommendedName>
        <fullName evidence="6">DNA replication licensing factor MCM7</fullName>
        <ecNumber evidence="6">3.6.4.12</ecNumber>
    </recommendedName>
</protein>
<dbReference type="PRINTS" id="PR01657">
    <property type="entry name" value="MCMFAMILY"/>
</dbReference>
<dbReference type="InterPro" id="IPR027417">
    <property type="entry name" value="P-loop_NTPase"/>
</dbReference>
<evidence type="ECO:0000313" key="8">
    <source>
        <dbReference type="EMBL" id="ELA42026.1"/>
    </source>
</evidence>
<dbReference type="GO" id="GO:0017116">
    <property type="term" value="F:single-stranded DNA helicase activity"/>
    <property type="evidence" value="ECO:0007669"/>
    <property type="project" value="TreeGrafter"/>
</dbReference>
<keyword evidence="9" id="KW-1185">Reference proteome</keyword>
<dbReference type="Pfam" id="PF17207">
    <property type="entry name" value="MCM_OB"/>
    <property type="match status" value="1"/>
</dbReference>
<keyword evidence="6" id="KW-0235">DNA replication</keyword>
<dbReference type="EC" id="3.6.4.12" evidence="6"/>
<evidence type="ECO:0000256" key="3">
    <source>
        <dbReference type="ARBA" id="ARBA00023125"/>
    </source>
</evidence>
<evidence type="ECO:0000256" key="6">
    <source>
        <dbReference type="RuleBase" id="RU365012"/>
    </source>
</evidence>
<dbReference type="GeneID" id="19881587"/>
<keyword evidence="1 5" id="KW-0547">Nucleotide-binding</keyword>
<sequence>MQTVQELRKQTFPFKYSDDKERLKKFILFFQENDQYKYLNALRSHQETINIDLNDLNLYDETGIAIRFERNTFSYLQLMHKIIDEILFNGDEYAIDETDDVFLFQRISRLKELNPEKKVTEVFPGQLLRNYTLNVIPRNIQTRSVRDVSANDIGSMVRVRGIVTRVSQIKPAMKVATYICESCGTEIYQAVENETFDALEECFSEKCRTRKIKGTLCLVTRGSKFIKYQSLQLQELTSDVPHGSIPRIINVECYSSLTEKVKPGEYVILSGIFLPRPYYGFKKLRAGLLNDIYLHCSHIESSSLQTSPLPISPSIDTLVACFAPEIFGMKDIKKILLLMLVGSPQVIREDGMKIRGDINILLIGDPGIAKSQLLKTVVKISKRGVYTTGKGSSGVGLTASVMKDSVTGEVVLEGGALVLSDKGVCCIDELDKMNELDRVSIHEVMEQQSVSISKAGINTTLNARCAILGAANPVKGRYDPKRSLEHNVGLPISLLSRFDVLCILKDDSNSDTDLALASHITSLHFEEPETILDYYHIRNFIEGCKAINPVLSRSIRERLLEAYSKARRQYSTTPRYLLALIRLTLAHARLRMSEIATEEDASQAIHLLELMRIPTVQAKATVSLRKAIYDFLMSYAVNDGTNEDQRRIIDLNTVFSVPSSYSRKDVENVIQEFKDGGIWIEDDNKLIITN</sequence>
<dbReference type="RefSeq" id="XP_007604322.1">
    <property type="nucleotide sequence ID" value="XM_007604260.1"/>
</dbReference>
<organism evidence="8 9">
    <name type="scientific">Vittaforma corneae (strain ATCC 50505)</name>
    <name type="common">Microsporidian parasite</name>
    <name type="synonym">Nosema corneum</name>
    <dbReference type="NCBI Taxonomy" id="993615"/>
    <lineage>
        <taxon>Eukaryota</taxon>
        <taxon>Fungi</taxon>
        <taxon>Fungi incertae sedis</taxon>
        <taxon>Microsporidia</taxon>
        <taxon>Nosematidae</taxon>
        <taxon>Vittaforma</taxon>
    </lineage>
</organism>
<dbReference type="PANTHER" id="PTHR11630">
    <property type="entry name" value="DNA REPLICATION LICENSING FACTOR MCM FAMILY MEMBER"/>
    <property type="match status" value="1"/>
</dbReference>
<evidence type="ECO:0000256" key="5">
    <source>
        <dbReference type="RuleBase" id="RU004070"/>
    </source>
</evidence>
<comment type="similarity">
    <text evidence="5">Belongs to the MCM family.</text>
</comment>
<dbReference type="InterPro" id="IPR018525">
    <property type="entry name" value="MCM_CS"/>
</dbReference>
<dbReference type="HOGENOM" id="CLU_000995_7_2_1"/>
<dbReference type="Gene3D" id="3.40.50.300">
    <property type="entry name" value="P-loop containing nucleotide triphosphate hydrolases"/>
    <property type="match status" value="1"/>
</dbReference>
<dbReference type="OrthoDB" id="3207464at2759"/>
<comment type="function">
    <text evidence="6">Acts as component of the MCM2-7 complex (MCM complex) which is the replicative helicase essential for 'once per cell cycle' DNA replication initiation and elongation in eukaryotic cells. The active ATPase sites in the MCM2-7 ring are formed through the interaction surfaces of two neighboring subunits such that a critical structure of a conserved arginine finger motif is provided in trans relative to the ATP-binding site of the Walker A box of the adjacent subunit. The six ATPase active sites, however, are likely to contribute differentially to the complex helicase activity.</text>
</comment>
<dbReference type="Pfam" id="PF00493">
    <property type="entry name" value="MCM"/>
    <property type="match status" value="1"/>
</dbReference>
<dbReference type="Gene3D" id="2.20.28.10">
    <property type="match status" value="1"/>
</dbReference>
<proteinExistence type="inferred from homology"/>
<dbReference type="SUPFAM" id="SSF52540">
    <property type="entry name" value="P-loop containing nucleoside triphosphate hydrolases"/>
    <property type="match status" value="1"/>
</dbReference>
<keyword evidence="2 5" id="KW-0067">ATP-binding</keyword>
<dbReference type="GO" id="GO:0003697">
    <property type="term" value="F:single-stranded DNA binding"/>
    <property type="evidence" value="ECO:0007669"/>
    <property type="project" value="TreeGrafter"/>
</dbReference>
<dbReference type="GO" id="GO:0031261">
    <property type="term" value="C:DNA replication preinitiation complex"/>
    <property type="evidence" value="ECO:0007669"/>
    <property type="project" value="UniProtKB-ARBA"/>
</dbReference>
<comment type="catalytic activity">
    <reaction evidence="6">
        <text>ATP + H2O = ADP + phosphate + H(+)</text>
        <dbReference type="Rhea" id="RHEA:13065"/>
        <dbReference type="ChEBI" id="CHEBI:15377"/>
        <dbReference type="ChEBI" id="CHEBI:15378"/>
        <dbReference type="ChEBI" id="CHEBI:30616"/>
        <dbReference type="ChEBI" id="CHEBI:43474"/>
        <dbReference type="ChEBI" id="CHEBI:456216"/>
        <dbReference type="EC" id="3.6.4.12"/>
    </reaction>
</comment>
<comment type="subcellular location">
    <subcellularLocation>
        <location evidence="6">Nucleus</location>
    </subcellularLocation>
</comment>
<dbReference type="PANTHER" id="PTHR11630:SF26">
    <property type="entry name" value="DNA REPLICATION LICENSING FACTOR MCM7"/>
    <property type="match status" value="1"/>
</dbReference>
<evidence type="ECO:0000256" key="2">
    <source>
        <dbReference type="ARBA" id="ARBA00022840"/>
    </source>
</evidence>
<keyword evidence="6" id="KW-0378">Hydrolase</keyword>
<dbReference type="InterPro" id="IPR012340">
    <property type="entry name" value="NA-bd_OB-fold"/>
</dbReference>
<dbReference type="STRING" id="993615.L2GMF5"/>
<evidence type="ECO:0000313" key="9">
    <source>
        <dbReference type="Proteomes" id="UP000011082"/>
    </source>
</evidence>
<dbReference type="SUPFAM" id="SSF50249">
    <property type="entry name" value="Nucleic acid-binding proteins"/>
    <property type="match status" value="1"/>
</dbReference>
<dbReference type="EMBL" id="JH370135">
    <property type="protein sequence ID" value="ELA42026.1"/>
    <property type="molecule type" value="Genomic_DNA"/>
</dbReference>
<accession>L2GMF5</accession>
<dbReference type="PRINTS" id="PR01663">
    <property type="entry name" value="MCMPROTEIN7"/>
</dbReference>
<dbReference type="InterPro" id="IPR031327">
    <property type="entry name" value="MCM"/>
</dbReference>
<feature type="domain" description="MCM C-terminal AAA(+) ATPase" evidence="7">
    <location>
        <begin position="314"/>
        <end position="520"/>
    </location>
</feature>
<keyword evidence="6" id="KW-0539">Nucleus</keyword>
<keyword evidence="4 6" id="KW-0131">Cell cycle</keyword>
<dbReference type="FunCoup" id="L2GMF5">
    <property type="interactions" value="236"/>
</dbReference>
<dbReference type="AlphaFoldDB" id="L2GMF5"/>
<name>L2GMF5_VITCO</name>
<dbReference type="Gene3D" id="2.40.50.140">
    <property type="entry name" value="Nucleic acid-binding proteins"/>
    <property type="match status" value="1"/>
</dbReference>
<dbReference type="GO" id="GO:0006270">
    <property type="term" value="P:DNA replication initiation"/>
    <property type="evidence" value="ECO:0007669"/>
    <property type="project" value="InterPro"/>
</dbReference>
<dbReference type="VEuPathDB" id="MicrosporidiaDB:VICG_00873"/>
<dbReference type="GO" id="GO:0005656">
    <property type="term" value="C:nuclear pre-replicative complex"/>
    <property type="evidence" value="ECO:0007669"/>
    <property type="project" value="UniProtKB-ARBA"/>
</dbReference>
<dbReference type="InterPro" id="IPR033762">
    <property type="entry name" value="MCM_OB"/>
</dbReference>
<dbReference type="PROSITE" id="PS50051">
    <property type="entry name" value="MCM_2"/>
    <property type="match status" value="1"/>
</dbReference>
<dbReference type="Proteomes" id="UP000011082">
    <property type="component" value="Unassembled WGS sequence"/>
</dbReference>
<keyword evidence="6" id="KW-0347">Helicase</keyword>
<dbReference type="GO" id="GO:0006279">
    <property type="term" value="P:premeiotic DNA replication"/>
    <property type="evidence" value="ECO:0007669"/>
    <property type="project" value="UniProtKB-ARBA"/>
</dbReference>
<dbReference type="GO" id="GO:0016887">
    <property type="term" value="F:ATP hydrolysis activity"/>
    <property type="evidence" value="ECO:0007669"/>
    <property type="project" value="RHEA"/>
</dbReference>